<dbReference type="EMBL" id="ADVG01000001">
    <property type="protein sequence ID" value="EFH88195.1"/>
    <property type="molecule type" value="Genomic_DNA"/>
</dbReference>
<protein>
    <submittedName>
        <fullName evidence="1">Uncharacterized protein</fullName>
    </submittedName>
</protein>
<gene>
    <name evidence="1" type="ORF">Krac_9605</name>
</gene>
<evidence type="ECO:0000313" key="1">
    <source>
        <dbReference type="EMBL" id="EFH88195.1"/>
    </source>
</evidence>
<organism evidence="1 2">
    <name type="scientific">Ktedonobacter racemifer DSM 44963</name>
    <dbReference type="NCBI Taxonomy" id="485913"/>
    <lineage>
        <taxon>Bacteria</taxon>
        <taxon>Bacillati</taxon>
        <taxon>Chloroflexota</taxon>
        <taxon>Ktedonobacteria</taxon>
        <taxon>Ktedonobacterales</taxon>
        <taxon>Ktedonobacteraceae</taxon>
        <taxon>Ktedonobacter</taxon>
    </lineage>
</organism>
<dbReference type="Proteomes" id="UP000004508">
    <property type="component" value="Unassembled WGS sequence"/>
</dbReference>
<name>D6TCT1_KTERA</name>
<comment type="caution">
    <text evidence="1">The sequence shown here is derived from an EMBL/GenBank/DDBJ whole genome shotgun (WGS) entry which is preliminary data.</text>
</comment>
<accession>D6TCT1</accession>
<evidence type="ECO:0000313" key="2">
    <source>
        <dbReference type="Proteomes" id="UP000004508"/>
    </source>
</evidence>
<dbReference type="InParanoid" id="D6TCT1"/>
<reference evidence="1 2" key="1">
    <citation type="journal article" date="2011" name="Stand. Genomic Sci.">
        <title>Non-contiguous finished genome sequence and contextual data of the filamentous soil bacterium Ktedonobacter racemifer type strain (SOSP1-21).</title>
        <authorList>
            <person name="Chang Y.J."/>
            <person name="Land M."/>
            <person name="Hauser L."/>
            <person name="Chertkov O."/>
            <person name="Del Rio T.G."/>
            <person name="Nolan M."/>
            <person name="Copeland A."/>
            <person name="Tice H."/>
            <person name="Cheng J.F."/>
            <person name="Lucas S."/>
            <person name="Han C."/>
            <person name="Goodwin L."/>
            <person name="Pitluck S."/>
            <person name="Ivanova N."/>
            <person name="Ovchinikova G."/>
            <person name="Pati A."/>
            <person name="Chen A."/>
            <person name="Palaniappan K."/>
            <person name="Mavromatis K."/>
            <person name="Liolios K."/>
            <person name="Brettin T."/>
            <person name="Fiebig A."/>
            <person name="Rohde M."/>
            <person name="Abt B."/>
            <person name="Goker M."/>
            <person name="Detter J.C."/>
            <person name="Woyke T."/>
            <person name="Bristow J."/>
            <person name="Eisen J.A."/>
            <person name="Markowitz V."/>
            <person name="Hugenholtz P."/>
            <person name="Kyrpides N.C."/>
            <person name="Klenk H.P."/>
            <person name="Lapidus A."/>
        </authorList>
    </citation>
    <scope>NUCLEOTIDE SEQUENCE [LARGE SCALE GENOMIC DNA]</scope>
    <source>
        <strain evidence="2">DSM 44963</strain>
    </source>
</reference>
<keyword evidence="2" id="KW-1185">Reference proteome</keyword>
<sequence length="53" mass="5974">MACSINKQTDLQAKKVVEMMEGGALTWVLPRMVSLRYCMEATSSDRKLGVHRC</sequence>
<dbReference type="AlphaFoldDB" id="D6TCT1"/>
<proteinExistence type="predicted"/>